<feature type="transmembrane region" description="Helical" evidence="2">
    <location>
        <begin position="135"/>
        <end position="155"/>
    </location>
</feature>
<reference evidence="3 4" key="1">
    <citation type="journal article" date="2016" name="Arch. Microbiol.">
        <title>Streptomyces zhihengii sp. nov., isolated from rhizospheric soil of Psammosilene tunicoides.</title>
        <authorList>
            <person name="Huang M.J."/>
            <person name="Fei J.J."/>
            <person name="Salam N."/>
            <person name="Kim C.J."/>
            <person name="Hozzein W.N."/>
            <person name="Xiao M."/>
            <person name="Huang H.Q."/>
            <person name="Li W.J."/>
        </authorList>
    </citation>
    <scope>NUCLEOTIDE SEQUENCE [LARGE SCALE GENOMIC DNA]</scope>
    <source>
        <strain evidence="3 4">YIM T102</strain>
    </source>
</reference>
<evidence type="ECO:0008006" key="5">
    <source>
        <dbReference type="Google" id="ProtNLM"/>
    </source>
</evidence>
<organism evidence="3 4">
    <name type="scientific">Streptomyces zhihengii</name>
    <dbReference type="NCBI Taxonomy" id="1818004"/>
    <lineage>
        <taxon>Bacteria</taxon>
        <taxon>Bacillati</taxon>
        <taxon>Actinomycetota</taxon>
        <taxon>Actinomycetes</taxon>
        <taxon>Kitasatosporales</taxon>
        <taxon>Streptomycetaceae</taxon>
        <taxon>Streptomyces</taxon>
    </lineage>
</organism>
<evidence type="ECO:0000313" key="4">
    <source>
        <dbReference type="Proteomes" id="UP000664109"/>
    </source>
</evidence>
<feature type="transmembrane region" description="Helical" evidence="2">
    <location>
        <begin position="67"/>
        <end position="87"/>
    </location>
</feature>
<dbReference type="Proteomes" id="UP000664109">
    <property type="component" value="Unassembled WGS sequence"/>
</dbReference>
<protein>
    <recommendedName>
        <fullName evidence="5">Integral membrane protein</fullName>
    </recommendedName>
</protein>
<keyword evidence="2" id="KW-0472">Membrane</keyword>
<feature type="transmembrane region" description="Helical" evidence="2">
    <location>
        <begin position="183"/>
        <end position="202"/>
    </location>
</feature>
<name>A0ABS2UZY1_9ACTN</name>
<feature type="region of interest" description="Disordered" evidence="1">
    <location>
        <begin position="208"/>
        <end position="230"/>
    </location>
</feature>
<feature type="transmembrane region" description="Helical" evidence="2">
    <location>
        <begin position="160"/>
        <end position="177"/>
    </location>
</feature>
<dbReference type="Pfam" id="PF20334">
    <property type="entry name" value="DUF6629"/>
    <property type="match status" value="1"/>
</dbReference>
<gene>
    <name evidence="3" type="ORF">JE024_31525</name>
</gene>
<comment type="caution">
    <text evidence="3">The sequence shown here is derived from an EMBL/GenBank/DDBJ whole genome shotgun (WGS) entry which is preliminary data.</text>
</comment>
<keyword evidence="2" id="KW-1133">Transmembrane helix</keyword>
<dbReference type="RefSeq" id="WP_205377304.1">
    <property type="nucleotide sequence ID" value="NZ_JAFEJA010000002.1"/>
</dbReference>
<evidence type="ECO:0000313" key="3">
    <source>
        <dbReference type="EMBL" id="MBM9623134.1"/>
    </source>
</evidence>
<keyword evidence="4" id="KW-1185">Reference proteome</keyword>
<evidence type="ECO:0000256" key="1">
    <source>
        <dbReference type="SAM" id="MobiDB-lite"/>
    </source>
</evidence>
<sequence>MCWSATADLAAGTVITAAGLASTAVTLRRGRPRELPLAALPLLLGAHQIVEAALWHRGGGSGPWTTAWAVIALPLLAVWIPFGTLLASPARVRPRLAVPAAAGAVTAAVLTHVLATTEVSADIREHTVGYGIGVPWPALVLGGYLLATVGSLLLADDTRLRLLGALAGAGALVSALLWRTAFVSTWCAVAAVASLVLLSWSLRPADRGRPDRAAGLRGAGSRDPGPRDRA</sequence>
<keyword evidence="2" id="KW-0812">Transmembrane</keyword>
<dbReference type="EMBL" id="JAFEJA010000002">
    <property type="protein sequence ID" value="MBM9623134.1"/>
    <property type="molecule type" value="Genomic_DNA"/>
</dbReference>
<accession>A0ABS2UZY1</accession>
<evidence type="ECO:0000256" key="2">
    <source>
        <dbReference type="SAM" id="Phobius"/>
    </source>
</evidence>
<proteinExistence type="predicted"/>
<feature type="transmembrane region" description="Helical" evidence="2">
    <location>
        <begin position="96"/>
        <end position="115"/>
    </location>
</feature>
<dbReference type="InterPro" id="IPR046737">
    <property type="entry name" value="DUF6629"/>
</dbReference>
<feature type="transmembrane region" description="Helical" evidence="2">
    <location>
        <begin position="6"/>
        <end position="25"/>
    </location>
</feature>
<feature type="transmembrane region" description="Helical" evidence="2">
    <location>
        <begin position="37"/>
        <end position="55"/>
    </location>
</feature>